<sequence length="39" mass="4793">DKEMRLIKLHGFDTALSGMNMYSYDLWHRKWHLIDDLLE</sequence>
<reference evidence="1" key="1">
    <citation type="journal article" date="2015" name="Nature">
        <title>Complex archaea that bridge the gap between prokaryotes and eukaryotes.</title>
        <authorList>
            <person name="Spang A."/>
            <person name="Saw J.H."/>
            <person name="Jorgensen S.L."/>
            <person name="Zaremba-Niedzwiedzka K."/>
            <person name="Martijn J."/>
            <person name="Lind A.E."/>
            <person name="van Eijk R."/>
            <person name="Schleper C."/>
            <person name="Guy L."/>
            <person name="Ettema T.J."/>
        </authorList>
    </citation>
    <scope>NUCLEOTIDE SEQUENCE</scope>
</reference>
<dbReference type="AlphaFoldDB" id="A0A0F8V906"/>
<evidence type="ECO:0000313" key="1">
    <source>
        <dbReference type="EMBL" id="KKK41033.1"/>
    </source>
</evidence>
<accession>A0A0F8V906</accession>
<protein>
    <submittedName>
        <fullName evidence="1">Uncharacterized protein</fullName>
    </submittedName>
</protein>
<gene>
    <name evidence="1" type="ORF">LCGC14_2875990</name>
</gene>
<dbReference type="EMBL" id="LAZR01070431">
    <property type="protein sequence ID" value="KKK41033.1"/>
    <property type="molecule type" value="Genomic_DNA"/>
</dbReference>
<feature type="non-terminal residue" evidence="1">
    <location>
        <position position="1"/>
    </location>
</feature>
<organism evidence="1">
    <name type="scientific">marine sediment metagenome</name>
    <dbReference type="NCBI Taxonomy" id="412755"/>
    <lineage>
        <taxon>unclassified sequences</taxon>
        <taxon>metagenomes</taxon>
        <taxon>ecological metagenomes</taxon>
    </lineage>
</organism>
<comment type="caution">
    <text evidence="1">The sequence shown here is derived from an EMBL/GenBank/DDBJ whole genome shotgun (WGS) entry which is preliminary data.</text>
</comment>
<proteinExistence type="predicted"/>
<name>A0A0F8V906_9ZZZZ</name>